<protein>
    <submittedName>
        <fullName evidence="1">Uncharacterized protein</fullName>
    </submittedName>
</protein>
<dbReference type="EMBL" id="GEVL01009209">
    <property type="protein sequence ID" value="JAU68132.1"/>
    <property type="molecule type" value="Transcribed_RNA"/>
</dbReference>
<reference evidence="1" key="1">
    <citation type="submission" date="2016-07" db="EMBL/GenBank/DDBJ databases">
        <title>De novo transcriptome assembly of four accessions of the metal hyperaccumulator plant Noccaea caerulescens.</title>
        <authorList>
            <person name="Blande D."/>
            <person name="Halimaa P."/>
            <person name="Tervahauta A.I."/>
            <person name="Aarts M.G."/>
            <person name="Karenlampi S.O."/>
        </authorList>
    </citation>
    <scope>NUCLEOTIDE SEQUENCE</scope>
</reference>
<dbReference type="PANTHER" id="PTHR15319">
    <property type="entry name" value="TATA BOX-BINDING PROTEIN ASSOCIATED FACTOR RNA POLYMERASE I SUBUNIT C"/>
    <property type="match status" value="1"/>
</dbReference>
<name>A0A1J3HMX7_NOCCA</name>
<dbReference type="PANTHER" id="PTHR15319:SF1">
    <property type="entry name" value="TATA BOX-BINDING PROTEIN-ASSOCIATED FACTOR RNA POLYMERASE I SUBUNIT C"/>
    <property type="match status" value="1"/>
</dbReference>
<dbReference type="AlphaFoldDB" id="A0A1J3HMX7"/>
<dbReference type="GO" id="GO:0001650">
    <property type="term" value="C:fibrillar center"/>
    <property type="evidence" value="ECO:0007669"/>
    <property type="project" value="TreeGrafter"/>
</dbReference>
<dbReference type="InterPro" id="IPR038801">
    <property type="entry name" value="TAF1C"/>
</dbReference>
<dbReference type="GO" id="GO:0001164">
    <property type="term" value="F:RNA polymerase I core promoter sequence-specific DNA binding"/>
    <property type="evidence" value="ECO:0007669"/>
    <property type="project" value="TreeGrafter"/>
</dbReference>
<organism evidence="1">
    <name type="scientific">Noccaea caerulescens</name>
    <name type="common">Alpine penny-cress</name>
    <name type="synonym">Thlaspi caerulescens</name>
    <dbReference type="NCBI Taxonomy" id="107243"/>
    <lineage>
        <taxon>Eukaryota</taxon>
        <taxon>Viridiplantae</taxon>
        <taxon>Streptophyta</taxon>
        <taxon>Embryophyta</taxon>
        <taxon>Tracheophyta</taxon>
        <taxon>Spermatophyta</taxon>
        <taxon>Magnoliopsida</taxon>
        <taxon>eudicotyledons</taxon>
        <taxon>Gunneridae</taxon>
        <taxon>Pentapetalae</taxon>
        <taxon>rosids</taxon>
        <taxon>malvids</taxon>
        <taxon>Brassicales</taxon>
        <taxon>Brassicaceae</taxon>
        <taxon>Coluteocarpeae</taxon>
        <taxon>Noccaea</taxon>
    </lineage>
</organism>
<accession>A0A1J3HMX7</accession>
<proteinExistence type="predicted"/>
<evidence type="ECO:0000313" key="1">
    <source>
        <dbReference type="EMBL" id="JAU68132.1"/>
    </source>
</evidence>
<gene>
    <name evidence="1" type="ORF">LE_TR1322_c0_g1_i1_g.3468</name>
</gene>
<sequence>MEAVDDWGRKICISSPEESIIGPFFSNPSDSELLFSSPSLSPPILSRIPHLTPARFLAVSGVPPSVSSSVEASFRTPHPKDDAARVLSYNRLQFLPFPGKNSVLVFFPTGTNLDQIGFLALSTGDSGGLRVEGDVFVAKERFFSRILKVLVQPISNLGAYKCSSSSSSSSIIELGYVMVYSLYSIHWYCVKYDEESQDSRPVLSYLGLKQFKCCSISSASWSPHLPGECVVLLENGEIFVFDLNQRHCSSSSKFRGCKMKVSWEGQVKSVNKKSWLGCEFGWKLGGFIIARSDAVFVIEKCSGNCNVRSLVEIESLNMAVTEEFVAFAKAGSDSFRFVLASESYLFLCDQRSGVPLLKWQHDVEKPCFIDVYSLSDLGCQSTTSSSCVVLGSFWNAQSQMFCYGPSSVGPSSLCVWELPHNLLLPAGKCQCGDCLIREESMKESLPEWIDWQKKRVLVLGFCVLNKYLSPLGSSDQSSGFTLIRLTSSGKLEAVKFRASSDPSRRSQVVTHRDSSCKSSDEVNLLYFPDDDEEYKFPKRFKYLELEYLSAHAKGELAGFIDSRMSEQPSGSKKSNAFSLTCHEELCEKLSTCGFGRHRTSSTVTAVFESINSPTSVLEIALRETWSSLPVELLLLAFSNYSELKDVMLDKKKPSLEFSVVPEFPQLPPFLLRKPSSRSSKWSKKEQPGVELVGPVLPLEVLLTLHEFRNGCMRSEQKFSPDVELSDRCNQISKAARQMANSGVDKTTISLTDETCEEKRRFIAYSPITETADSSDGEHQELTTFVSKVRRCKDNDGDDDVGGRAGLELFDDMSPVEICFEDRSVNFDTKALVTSKTLLSQWQARSSSYQDFLSLYNLKK</sequence>